<keyword evidence="4" id="KW-1185">Reference proteome</keyword>
<gene>
    <name evidence="3" type="ORF">IL334_006786</name>
</gene>
<feature type="region of interest" description="Disordered" evidence="1">
    <location>
        <begin position="1"/>
        <end position="23"/>
    </location>
</feature>
<proteinExistence type="predicted"/>
<reference evidence="3 4" key="1">
    <citation type="submission" date="2024-01" db="EMBL/GenBank/DDBJ databases">
        <title>Comparative genomics of Cryptococcus and Kwoniella reveals pathogenesis evolution and contrasting modes of karyotype evolution via chromosome fusion or intercentromeric recombination.</title>
        <authorList>
            <person name="Coelho M.A."/>
            <person name="David-Palma M."/>
            <person name="Shea T."/>
            <person name="Bowers K."/>
            <person name="McGinley-Smith S."/>
            <person name="Mohammad A.W."/>
            <person name="Gnirke A."/>
            <person name="Yurkov A.M."/>
            <person name="Nowrousian M."/>
            <person name="Sun S."/>
            <person name="Cuomo C.A."/>
            <person name="Heitman J."/>
        </authorList>
    </citation>
    <scope>NUCLEOTIDE SEQUENCE [LARGE SCALE GENOMIC DNA]</scope>
    <source>
        <strain evidence="3">CBS 11374</strain>
    </source>
</reference>
<organism evidence="3 4">
    <name type="scientific">Kwoniella shivajii</name>
    <dbReference type="NCBI Taxonomy" id="564305"/>
    <lineage>
        <taxon>Eukaryota</taxon>
        <taxon>Fungi</taxon>
        <taxon>Dikarya</taxon>
        <taxon>Basidiomycota</taxon>
        <taxon>Agaricomycotina</taxon>
        <taxon>Tremellomycetes</taxon>
        <taxon>Tremellales</taxon>
        <taxon>Cryptococcaceae</taxon>
        <taxon>Kwoniella</taxon>
    </lineage>
</organism>
<evidence type="ECO:0000313" key="4">
    <source>
        <dbReference type="Proteomes" id="UP001329825"/>
    </source>
</evidence>
<dbReference type="GeneID" id="87958916"/>
<name>A0ABZ1D796_9TREE</name>
<dbReference type="Pfam" id="PF02194">
    <property type="entry name" value="PXA"/>
    <property type="match status" value="1"/>
</dbReference>
<sequence>MSNHLQRPSTNRPTQRSSTVTTTTTTTTLPAIAPSLIRSKSTIHLPLYRRILYPHDDPSSIIPKIVIGEGDEIDLINERLHHLIALALRGYVLSWYSRFTPNRALPSSINKSIIHPILSPILTSIYDNPDQLIYFILVDLPVIINIHLRTYYHCIFTLKSGSPLPLPLSSSSSSSSWREKNGDHCNLEDIYHNHLPLLSVSYNIEQVGYENGCECGYGLSPIYLSALSTCLLSNYVGNQPDVERLMSREILSKSILGSIGRKLIQNWFWYSIILKLLGEPNSHSTSSSSITATSTSTSSSNQLYTKEGDDKYQSIDQLIMKWSTRLISIFVKIWGGIISLIAIYSASKDYGPKYGRCYEPILLLTKEILGVDGRNGLYRRNWPARMIWGMTEMIVSLSGGVLDRILPHLIHTVLLTPETSLKLIDLVEKILFPDGYPGPSPPDPTRTEVVDLKIRAEKRIDEIIPSFIKYMYFSEDGGGGGTKLVLDAIVDKGCNSHLVAMILTSLVGTVIPDLVVEQTDYIETNTTVDTKVEDDFIDLGET</sequence>
<dbReference type="InterPro" id="IPR003114">
    <property type="entry name" value="Phox_assoc"/>
</dbReference>
<feature type="domain" description="PXA" evidence="2">
    <location>
        <begin position="76"/>
        <end position="276"/>
    </location>
</feature>
<dbReference type="EMBL" id="CP141889">
    <property type="protein sequence ID" value="WRT69795.1"/>
    <property type="molecule type" value="Genomic_DNA"/>
</dbReference>
<evidence type="ECO:0000259" key="2">
    <source>
        <dbReference type="Pfam" id="PF02194"/>
    </source>
</evidence>
<evidence type="ECO:0000313" key="3">
    <source>
        <dbReference type="EMBL" id="WRT69795.1"/>
    </source>
</evidence>
<protein>
    <recommendedName>
        <fullName evidence="2">PXA domain-containing protein</fullName>
    </recommendedName>
</protein>
<dbReference type="Proteomes" id="UP001329825">
    <property type="component" value="Chromosome 9"/>
</dbReference>
<feature type="compositionally biased region" description="Polar residues" evidence="1">
    <location>
        <begin position="1"/>
        <end position="18"/>
    </location>
</feature>
<dbReference type="RefSeq" id="XP_062794534.1">
    <property type="nucleotide sequence ID" value="XM_062938483.1"/>
</dbReference>
<accession>A0ABZ1D796</accession>
<evidence type="ECO:0000256" key="1">
    <source>
        <dbReference type="SAM" id="MobiDB-lite"/>
    </source>
</evidence>